<evidence type="ECO:0000259" key="5">
    <source>
        <dbReference type="Pfam" id="PF00884"/>
    </source>
</evidence>
<dbReference type="InterPro" id="IPR017850">
    <property type="entry name" value="Alkaline_phosphatase_core_sf"/>
</dbReference>
<comment type="similarity">
    <text evidence="1">Belongs to the sulfatase family.</text>
</comment>
<evidence type="ECO:0000256" key="1">
    <source>
        <dbReference type="ARBA" id="ARBA00008779"/>
    </source>
</evidence>
<evidence type="ECO:0000256" key="3">
    <source>
        <dbReference type="ARBA" id="ARBA00022801"/>
    </source>
</evidence>
<keyword evidence="4" id="KW-0106">Calcium</keyword>
<dbReference type="PROSITE" id="PS00149">
    <property type="entry name" value="SULFATASE_2"/>
    <property type="match status" value="1"/>
</dbReference>
<gene>
    <name evidence="6" type="ORF">SAMN04488104_10583</name>
</gene>
<dbReference type="InterPro" id="IPR050738">
    <property type="entry name" value="Sulfatase"/>
</dbReference>
<organism evidence="6 7">
    <name type="scientific">Algoriphagus faecimaris</name>
    <dbReference type="NCBI Taxonomy" id="686796"/>
    <lineage>
        <taxon>Bacteria</taxon>
        <taxon>Pseudomonadati</taxon>
        <taxon>Bacteroidota</taxon>
        <taxon>Cytophagia</taxon>
        <taxon>Cytophagales</taxon>
        <taxon>Cyclobacteriaceae</taxon>
        <taxon>Algoriphagus</taxon>
    </lineage>
</organism>
<dbReference type="PROSITE" id="PS00523">
    <property type="entry name" value="SULFATASE_1"/>
    <property type="match status" value="1"/>
</dbReference>
<dbReference type="GO" id="GO:0004065">
    <property type="term" value="F:arylsulfatase activity"/>
    <property type="evidence" value="ECO:0007669"/>
    <property type="project" value="TreeGrafter"/>
</dbReference>
<evidence type="ECO:0000256" key="2">
    <source>
        <dbReference type="ARBA" id="ARBA00022723"/>
    </source>
</evidence>
<keyword evidence="7" id="KW-1185">Reference proteome</keyword>
<dbReference type="Pfam" id="PF00884">
    <property type="entry name" value="Sulfatase"/>
    <property type="match status" value="1"/>
</dbReference>
<dbReference type="InterPro" id="IPR024607">
    <property type="entry name" value="Sulfatase_CS"/>
</dbReference>
<dbReference type="OrthoDB" id="9764377at2"/>
<accession>A0A1G6XFG7</accession>
<dbReference type="Proteomes" id="UP000199060">
    <property type="component" value="Unassembled WGS sequence"/>
</dbReference>
<evidence type="ECO:0000256" key="4">
    <source>
        <dbReference type="ARBA" id="ARBA00022837"/>
    </source>
</evidence>
<dbReference type="AlphaFoldDB" id="A0A1G6XFG7"/>
<evidence type="ECO:0000313" key="6">
    <source>
        <dbReference type="EMBL" id="SDD76910.1"/>
    </source>
</evidence>
<dbReference type="PANTHER" id="PTHR42693">
    <property type="entry name" value="ARYLSULFATASE FAMILY MEMBER"/>
    <property type="match status" value="1"/>
</dbReference>
<name>A0A1G6XFG7_9BACT</name>
<keyword evidence="3" id="KW-0378">Hydrolase</keyword>
<sequence length="484" mass="54621">MKFQKSIIFTLFICSVSLIISGCIKQFEKDQAPNIILIYTDDLGYGDIAPFADKATITPNLHQLAKDGITLTNFYVASSVCSPSRASLLTGSYPLRVGIPRVLAPHGISWAENIWRTGLNPDEETLAELLKEQGYNTALIGKWHLGHAKEQLPMQHGFDEFFGIPYSNDMIPSVNPSYPKLPLIENESIIDENPDQRFFTKRFTEKTIENISKNKNTPFFILLTHPLPHIPLSTSPEFENKTKEGIYEDAIHEIDWSVGQIKSKLLELDLEENTILIFTSDNGPWLAYQTHAGSAGNLREGKNTVFEGGHKVPFIISWPSQLPEGKKLDGLVTNMDLLPTLVAWAGGTKPRLEIDGLSLIDYLEGTSNQSPREGFLYYYNEDLQGIRDQRFKLLLPHQYQKPAGDSINPGQQDRFVTDSIPLSLFDLWKDPGERNNIAEDLPEKVKELQTKLEREHQKIMGGRRPSGIYEGPEPPTGKLWIENY</sequence>
<dbReference type="GO" id="GO:0046872">
    <property type="term" value="F:metal ion binding"/>
    <property type="evidence" value="ECO:0007669"/>
    <property type="project" value="UniProtKB-KW"/>
</dbReference>
<proteinExistence type="inferred from homology"/>
<dbReference type="RefSeq" id="WP_087941257.1">
    <property type="nucleotide sequence ID" value="NZ_FNAC01000058.1"/>
</dbReference>
<dbReference type="PANTHER" id="PTHR42693:SF53">
    <property type="entry name" value="ENDO-4-O-SULFATASE"/>
    <property type="match status" value="1"/>
</dbReference>
<dbReference type="SUPFAM" id="SSF53649">
    <property type="entry name" value="Alkaline phosphatase-like"/>
    <property type="match status" value="1"/>
</dbReference>
<evidence type="ECO:0000313" key="7">
    <source>
        <dbReference type="Proteomes" id="UP000199060"/>
    </source>
</evidence>
<keyword evidence="2" id="KW-0479">Metal-binding</keyword>
<feature type="domain" description="Sulfatase N-terminal" evidence="5">
    <location>
        <begin position="33"/>
        <end position="346"/>
    </location>
</feature>
<dbReference type="EMBL" id="FNAC01000058">
    <property type="protein sequence ID" value="SDD76910.1"/>
    <property type="molecule type" value="Genomic_DNA"/>
</dbReference>
<dbReference type="STRING" id="686796.SAMN04488104_10583"/>
<dbReference type="CDD" id="cd16026">
    <property type="entry name" value="GALNS_like"/>
    <property type="match status" value="1"/>
</dbReference>
<protein>
    <submittedName>
        <fullName evidence="6">Arylsulfatase</fullName>
    </submittedName>
</protein>
<dbReference type="Gene3D" id="3.30.1120.10">
    <property type="match status" value="1"/>
</dbReference>
<reference evidence="7" key="1">
    <citation type="submission" date="2016-10" db="EMBL/GenBank/DDBJ databases">
        <authorList>
            <person name="Varghese N."/>
            <person name="Submissions S."/>
        </authorList>
    </citation>
    <scope>NUCLEOTIDE SEQUENCE [LARGE SCALE GENOMIC DNA]</scope>
    <source>
        <strain evidence="7">DSM 23095</strain>
    </source>
</reference>
<dbReference type="Gene3D" id="3.40.720.10">
    <property type="entry name" value="Alkaline Phosphatase, subunit A"/>
    <property type="match status" value="1"/>
</dbReference>
<dbReference type="PROSITE" id="PS51257">
    <property type="entry name" value="PROKAR_LIPOPROTEIN"/>
    <property type="match status" value="1"/>
</dbReference>
<dbReference type="InterPro" id="IPR000917">
    <property type="entry name" value="Sulfatase_N"/>
</dbReference>